<dbReference type="VEuPathDB" id="FungiDB:ASPSYDRAFT_27907"/>
<evidence type="ECO:0000313" key="3">
    <source>
        <dbReference type="Proteomes" id="UP000184356"/>
    </source>
</evidence>
<sequence>MVNWKSTDSIDRLIAAIIATSPGNKIDYNGVAALFGQGATYDSIEGQCRKYRKMAEQLRADAAKQSISTAGTPRGRGKTSTRTPREAQNKVTKPSSASPKKGKTGVMKTSTTPTKQRANNEMEGSLVDAAVESNNANAGAEPMSIIPSIEEANFEPPTAQNLGRFAGVVIQTKVESVTTTDKEKEAMRSRRSQAPAQDSDTDDYVNSRENSPSTERGRARTRRPRTASATARYAGYDFGFVDEELA</sequence>
<dbReference type="AlphaFoldDB" id="A0A1L9TS41"/>
<dbReference type="RefSeq" id="XP_040706063.1">
    <property type="nucleotide sequence ID" value="XM_040844452.1"/>
</dbReference>
<gene>
    <name evidence="2" type="ORF">ASPSYDRAFT_27907</name>
</gene>
<dbReference type="STRING" id="1036612.A0A1L9TS41"/>
<dbReference type="OrthoDB" id="4828117at2759"/>
<evidence type="ECO:0000256" key="1">
    <source>
        <dbReference type="SAM" id="MobiDB-lite"/>
    </source>
</evidence>
<feature type="region of interest" description="Disordered" evidence="1">
    <location>
        <begin position="62"/>
        <end position="121"/>
    </location>
</feature>
<organism evidence="2 3">
    <name type="scientific">Aspergillus sydowii CBS 593.65</name>
    <dbReference type="NCBI Taxonomy" id="1036612"/>
    <lineage>
        <taxon>Eukaryota</taxon>
        <taxon>Fungi</taxon>
        <taxon>Dikarya</taxon>
        <taxon>Ascomycota</taxon>
        <taxon>Pezizomycotina</taxon>
        <taxon>Eurotiomycetes</taxon>
        <taxon>Eurotiomycetidae</taxon>
        <taxon>Eurotiales</taxon>
        <taxon>Aspergillaceae</taxon>
        <taxon>Aspergillus</taxon>
        <taxon>Aspergillus subgen. Nidulantes</taxon>
    </lineage>
</organism>
<keyword evidence="3" id="KW-1185">Reference proteome</keyword>
<feature type="compositionally biased region" description="Polar residues" evidence="1">
    <location>
        <begin position="89"/>
        <end position="98"/>
    </location>
</feature>
<feature type="compositionally biased region" description="Polar residues" evidence="1">
    <location>
        <begin position="107"/>
        <end position="119"/>
    </location>
</feature>
<dbReference type="Proteomes" id="UP000184356">
    <property type="component" value="Unassembled WGS sequence"/>
</dbReference>
<accession>A0A1L9TS41</accession>
<dbReference type="GeneID" id="63760525"/>
<name>A0A1L9TS41_9EURO</name>
<reference evidence="3" key="1">
    <citation type="journal article" date="2017" name="Genome Biol.">
        <title>Comparative genomics reveals high biological diversity and specific adaptations in the industrially and medically important fungal genus Aspergillus.</title>
        <authorList>
            <person name="de Vries R.P."/>
            <person name="Riley R."/>
            <person name="Wiebenga A."/>
            <person name="Aguilar-Osorio G."/>
            <person name="Amillis S."/>
            <person name="Uchima C.A."/>
            <person name="Anderluh G."/>
            <person name="Asadollahi M."/>
            <person name="Askin M."/>
            <person name="Barry K."/>
            <person name="Battaglia E."/>
            <person name="Bayram O."/>
            <person name="Benocci T."/>
            <person name="Braus-Stromeyer S.A."/>
            <person name="Caldana C."/>
            <person name="Canovas D."/>
            <person name="Cerqueira G.C."/>
            <person name="Chen F."/>
            <person name="Chen W."/>
            <person name="Choi C."/>
            <person name="Clum A."/>
            <person name="Dos Santos R.A."/>
            <person name="Damasio A.R."/>
            <person name="Diallinas G."/>
            <person name="Emri T."/>
            <person name="Fekete E."/>
            <person name="Flipphi M."/>
            <person name="Freyberg S."/>
            <person name="Gallo A."/>
            <person name="Gournas C."/>
            <person name="Habgood R."/>
            <person name="Hainaut M."/>
            <person name="Harispe M.L."/>
            <person name="Henrissat B."/>
            <person name="Hilden K.S."/>
            <person name="Hope R."/>
            <person name="Hossain A."/>
            <person name="Karabika E."/>
            <person name="Karaffa L."/>
            <person name="Karanyi Z."/>
            <person name="Krasevec N."/>
            <person name="Kuo A."/>
            <person name="Kusch H."/>
            <person name="LaButti K."/>
            <person name="Lagendijk E.L."/>
            <person name="Lapidus A."/>
            <person name="Levasseur A."/>
            <person name="Lindquist E."/>
            <person name="Lipzen A."/>
            <person name="Logrieco A.F."/>
            <person name="MacCabe A."/>
            <person name="Maekelae M.R."/>
            <person name="Malavazi I."/>
            <person name="Melin P."/>
            <person name="Meyer V."/>
            <person name="Mielnichuk N."/>
            <person name="Miskei M."/>
            <person name="Molnar A.P."/>
            <person name="Mule G."/>
            <person name="Ngan C.Y."/>
            <person name="Orejas M."/>
            <person name="Orosz E."/>
            <person name="Ouedraogo J.P."/>
            <person name="Overkamp K.M."/>
            <person name="Park H.-S."/>
            <person name="Perrone G."/>
            <person name="Piumi F."/>
            <person name="Punt P.J."/>
            <person name="Ram A.F."/>
            <person name="Ramon A."/>
            <person name="Rauscher S."/>
            <person name="Record E."/>
            <person name="Riano-Pachon D.M."/>
            <person name="Robert V."/>
            <person name="Roehrig J."/>
            <person name="Ruller R."/>
            <person name="Salamov A."/>
            <person name="Salih N.S."/>
            <person name="Samson R.A."/>
            <person name="Sandor E."/>
            <person name="Sanguinetti M."/>
            <person name="Schuetze T."/>
            <person name="Sepcic K."/>
            <person name="Shelest E."/>
            <person name="Sherlock G."/>
            <person name="Sophianopoulou V."/>
            <person name="Squina F.M."/>
            <person name="Sun H."/>
            <person name="Susca A."/>
            <person name="Todd R.B."/>
            <person name="Tsang A."/>
            <person name="Unkles S.E."/>
            <person name="van de Wiele N."/>
            <person name="van Rossen-Uffink D."/>
            <person name="Oliveira J.V."/>
            <person name="Vesth T.C."/>
            <person name="Visser J."/>
            <person name="Yu J.-H."/>
            <person name="Zhou M."/>
            <person name="Andersen M.R."/>
            <person name="Archer D.B."/>
            <person name="Baker S.E."/>
            <person name="Benoit I."/>
            <person name="Brakhage A.A."/>
            <person name="Braus G.H."/>
            <person name="Fischer R."/>
            <person name="Frisvad J.C."/>
            <person name="Goldman G.H."/>
            <person name="Houbraken J."/>
            <person name="Oakley B."/>
            <person name="Pocsi I."/>
            <person name="Scazzocchio C."/>
            <person name="Seiboth B."/>
            <person name="vanKuyk P.A."/>
            <person name="Wortman J."/>
            <person name="Dyer P.S."/>
            <person name="Grigoriev I.V."/>
        </authorList>
    </citation>
    <scope>NUCLEOTIDE SEQUENCE [LARGE SCALE GENOMIC DNA]</scope>
    <source>
        <strain evidence="3">CBS 593.65</strain>
    </source>
</reference>
<feature type="region of interest" description="Disordered" evidence="1">
    <location>
        <begin position="175"/>
        <end position="228"/>
    </location>
</feature>
<evidence type="ECO:0000313" key="2">
    <source>
        <dbReference type="EMBL" id="OJJ62257.1"/>
    </source>
</evidence>
<proteinExistence type="predicted"/>
<protein>
    <submittedName>
        <fullName evidence="2">Uncharacterized protein</fullName>
    </submittedName>
</protein>
<dbReference type="EMBL" id="KV878583">
    <property type="protein sequence ID" value="OJJ62257.1"/>
    <property type="molecule type" value="Genomic_DNA"/>
</dbReference>